<dbReference type="RefSeq" id="WP_349638356.1">
    <property type="nucleotide sequence ID" value="NZ_CP090958.1"/>
</dbReference>
<keyword evidence="2" id="KW-0560">Oxidoreductase</keyword>
<dbReference type="Proteomes" id="UP001209083">
    <property type="component" value="Chromosome"/>
</dbReference>
<sequence>MYDVVIVGGGAAGLSAAMTLGRSRRSVAVIDAGEPRNAPAAGVHGFLSRDGMNPLELLRAGHAEVAAYGGQMMNGKATSITRSDADFEVAVDDGTVVRGRRLLVTTGLIDELPAVSGLRERWGKDVLHCPYCHGWEVRDQAIGILGSGPMAVHQAQMFRQWSDNITLFLNTAPQPNDDEWEQLAARGISVVDGKVASLNVADDVLTGVVLDDGSTHPVQALAVAPRFMARADLLAGLGLQVADHPMGGCFVESDPNGLTTVPGVWVAGNVADLRAQVMGAAASGVQAAVAINSDLIAEDIDAAVATRLDNYSAKSEARNTERVLGDRRHGVESMVK</sequence>
<dbReference type="InterPro" id="IPR036188">
    <property type="entry name" value="FAD/NAD-bd_sf"/>
</dbReference>
<comment type="catalytic activity">
    <reaction evidence="3">
        <text>[thioredoxin]-dithiol + NADP(+) = [thioredoxin]-disulfide + NADPH + H(+)</text>
        <dbReference type="Rhea" id="RHEA:20345"/>
        <dbReference type="Rhea" id="RHEA-COMP:10698"/>
        <dbReference type="Rhea" id="RHEA-COMP:10700"/>
        <dbReference type="ChEBI" id="CHEBI:15378"/>
        <dbReference type="ChEBI" id="CHEBI:29950"/>
        <dbReference type="ChEBI" id="CHEBI:50058"/>
        <dbReference type="ChEBI" id="CHEBI:57783"/>
        <dbReference type="ChEBI" id="CHEBI:58349"/>
        <dbReference type="EC" id="1.8.1.9"/>
    </reaction>
</comment>
<dbReference type="InterPro" id="IPR050097">
    <property type="entry name" value="Ferredoxin-NADP_redctase_2"/>
</dbReference>
<protein>
    <submittedName>
        <fullName evidence="5">NAD(P)/FAD-dependent oxidoreductase</fullName>
    </submittedName>
</protein>
<organism evidence="5 6">
    <name type="scientific">Saxibacter everestensis</name>
    <dbReference type="NCBI Taxonomy" id="2909229"/>
    <lineage>
        <taxon>Bacteria</taxon>
        <taxon>Bacillati</taxon>
        <taxon>Actinomycetota</taxon>
        <taxon>Actinomycetes</taxon>
        <taxon>Micrococcales</taxon>
        <taxon>Brevibacteriaceae</taxon>
        <taxon>Saxibacter</taxon>
    </lineage>
</organism>
<name>A0ABY8QT18_9MICO</name>
<dbReference type="EMBL" id="CP090958">
    <property type="protein sequence ID" value="WGW11566.1"/>
    <property type="molecule type" value="Genomic_DNA"/>
</dbReference>
<gene>
    <name evidence="5" type="ORF">LWF01_15955</name>
</gene>
<evidence type="ECO:0000256" key="1">
    <source>
        <dbReference type="ARBA" id="ARBA00022630"/>
    </source>
</evidence>
<dbReference type="Pfam" id="PF07992">
    <property type="entry name" value="Pyr_redox_2"/>
    <property type="match status" value="1"/>
</dbReference>
<dbReference type="Gene3D" id="3.50.50.60">
    <property type="entry name" value="FAD/NAD(P)-binding domain"/>
    <property type="match status" value="2"/>
</dbReference>
<dbReference type="PANTHER" id="PTHR48105">
    <property type="entry name" value="THIOREDOXIN REDUCTASE 1-RELATED-RELATED"/>
    <property type="match status" value="1"/>
</dbReference>
<dbReference type="PRINTS" id="PR00368">
    <property type="entry name" value="FADPNR"/>
</dbReference>
<keyword evidence="6" id="KW-1185">Reference proteome</keyword>
<reference evidence="5 6" key="1">
    <citation type="submission" date="2023-05" db="EMBL/GenBank/DDBJ databases">
        <title>Lithophilousrod everest ZFBP1038 complete genpme.</title>
        <authorList>
            <person name="Tian M."/>
        </authorList>
    </citation>
    <scope>NUCLEOTIDE SEQUENCE [LARGE SCALE GENOMIC DNA]</scope>
    <source>
        <strain evidence="5 6">ZFBP1038</strain>
    </source>
</reference>
<keyword evidence="1" id="KW-0285">Flavoprotein</keyword>
<evidence type="ECO:0000313" key="6">
    <source>
        <dbReference type="Proteomes" id="UP001209083"/>
    </source>
</evidence>
<evidence type="ECO:0000313" key="5">
    <source>
        <dbReference type="EMBL" id="WGW11566.1"/>
    </source>
</evidence>
<proteinExistence type="predicted"/>
<evidence type="ECO:0000256" key="2">
    <source>
        <dbReference type="ARBA" id="ARBA00023002"/>
    </source>
</evidence>
<dbReference type="SUPFAM" id="SSF51905">
    <property type="entry name" value="FAD/NAD(P)-binding domain"/>
    <property type="match status" value="1"/>
</dbReference>
<dbReference type="InterPro" id="IPR023753">
    <property type="entry name" value="FAD/NAD-binding_dom"/>
</dbReference>
<accession>A0ABY8QT18</accession>
<evidence type="ECO:0000256" key="3">
    <source>
        <dbReference type="ARBA" id="ARBA00048132"/>
    </source>
</evidence>
<feature type="domain" description="FAD/NAD(P)-binding" evidence="4">
    <location>
        <begin position="2"/>
        <end position="283"/>
    </location>
</feature>
<evidence type="ECO:0000259" key="4">
    <source>
        <dbReference type="Pfam" id="PF07992"/>
    </source>
</evidence>
<dbReference type="PRINTS" id="PR00469">
    <property type="entry name" value="PNDRDTASEII"/>
</dbReference>